<protein>
    <submittedName>
        <fullName evidence="1">Uncharacterized protein</fullName>
    </submittedName>
</protein>
<evidence type="ECO:0000313" key="2">
    <source>
        <dbReference type="Proteomes" id="UP000830401"/>
    </source>
</evidence>
<evidence type="ECO:0000313" key="1">
    <source>
        <dbReference type="EMBL" id="UOQ69528.1"/>
    </source>
</evidence>
<accession>A0ABY4GF64</accession>
<gene>
    <name evidence="1" type="ORF">MUN86_28215</name>
</gene>
<organism evidence="1 2">
    <name type="scientific">Hymenobacter volaticus</name>
    <dbReference type="NCBI Taxonomy" id="2932254"/>
    <lineage>
        <taxon>Bacteria</taxon>
        <taxon>Pseudomonadati</taxon>
        <taxon>Bacteroidota</taxon>
        <taxon>Cytophagia</taxon>
        <taxon>Cytophagales</taxon>
        <taxon>Hymenobacteraceae</taxon>
        <taxon>Hymenobacter</taxon>
    </lineage>
</organism>
<geneLocation type="plasmid" evidence="1 2">
    <name>unnamed5</name>
</geneLocation>
<sequence>MARIPADLGVEFLHGRRGAFEHLHEEVVAVAEQARDLVLLVIGPRFF</sequence>
<dbReference type="Proteomes" id="UP000830401">
    <property type="component" value="Plasmid unnamed5"/>
</dbReference>
<proteinExistence type="predicted"/>
<name>A0ABY4GF64_9BACT</name>
<reference evidence="1" key="1">
    <citation type="submission" date="2022-04" db="EMBL/GenBank/DDBJ databases">
        <title>Hymenobacter sp. isolated from the air.</title>
        <authorList>
            <person name="Won M."/>
            <person name="Lee C.-M."/>
            <person name="Woen H.-Y."/>
            <person name="Kwon S.-W."/>
        </authorList>
    </citation>
    <scope>NUCLEOTIDE SEQUENCE</scope>
    <source>
        <strain evidence="1">5420S-77</strain>
        <plasmid evidence="1">unnamed5</plasmid>
    </source>
</reference>
<dbReference type="EMBL" id="CP095066">
    <property type="protein sequence ID" value="UOQ69528.1"/>
    <property type="molecule type" value="Genomic_DNA"/>
</dbReference>
<keyword evidence="1" id="KW-0614">Plasmid</keyword>
<keyword evidence="2" id="KW-1185">Reference proteome</keyword>